<reference evidence="2" key="1">
    <citation type="submission" date="2021-03" db="EMBL/GenBank/DDBJ databases">
        <title>Antimicrobial resistance genes in bacteria isolated from Japanese honey, and their potential for conferring macrolide and lincosamide resistance in the American foulbrood pathogen Paenibacillus larvae.</title>
        <authorList>
            <person name="Okamoto M."/>
            <person name="Kumagai M."/>
            <person name="Kanamori H."/>
            <person name="Takamatsu D."/>
        </authorList>
    </citation>
    <scope>NUCLEOTIDE SEQUENCE</scope>
    <source>
        <strain evidence="2">J40TS1</strain>
    </source>
</reference>
<keyword evidence="1" id="KW-0560">Oxidoreductase</keyword>
<dbReference type="PANTHER" id="PTHR43539">
    <property type="entry name" value="FLAVIN-BINDING MONOOXYGENASE-LIKE PROTEIN (AFU_ORTHOLOGUE AFUA_4G09220)"/>
    <property type="match status" value="1"/>
</dbReference>
<sequence>MIYDVIVIGGGQAGLAAGYYLKQKKKNFLILDERQKTGDSWYHRYDSLVLFTPKSYSSLPGLDLTGNLQEYPTKNEIAQYLHNYAVHFALPILHNLKVKQLSKDKEDKGFIIQTQIGETYRANQVIVATGGFHNPYTPPITDAISNDVFQIHAVDYRRPSQIPSGKVLVVGAGNTGVQIASELIETHHVILSSGKKIKALPQTILGNDLFWWLDRFGVLDVKITSKLGQWIKQRDPIIGGDIQKVRKKASIRGRLKSVNQRTAQFENGTEAEVQSIIWATGYRNHYSWITINGVLDRNGQPIHQRGITNAQGLFFVGLSWQYKRGSALIYGVGEDARFVVDSIGK</sequence>
<accession>A0A919YHZ7</accession>
<dbReference type="InterPro" id="IPR050982">
    <property type="entry name" value="Auxin_biosynth/cation_transpt"/>
</dbReference>
<dbReference type="PRINTS" id="PR00469">
    <property type="entry name" value="PNDRDTASEII"/>
</dbReference>
<evidence type="ECO:0000313" key="2">
    <source>
        <dbReference type="EMBL" id="GIP14717.1"/>
    </source>
</evidence>
<dbReference type="PRINTS" id="PR00368">
    <property type="entry name" value="FADPNR"/>
</dbReference>
<dbReference type="InterPro" id="IPR036188">
    <property type="entry name" value="FAD/NAD-bd_sf"/>
</dbReference>
<evidence type="ECO:0000313" key="3">
    <source>
        <dbReference type="Proteomes" id="UP000683139"/>
    </source>
</evidence>
<comment type="caution">
    <text evidence="2">The sequence shown here is derived from an EMBL/GenBank/DDBJ whole genome shotgun (WGS) entry which is preliminary data.</text>
</comment>
<proteinExistence type="predicted"/>
<dbReference type="SUPFAM" id="SSF51905">
    <property type="entry name" value="FAD/NAD(P)-binding domain"/>
    <property type="match status" value="2"/>
</dbReference>
<dbReference type="Proteomes" id="UP000683139">
    <property type="component" value="Unassembled WGS sequence"/>
</dbReference>
<dbReference type="GO" id="GO:0004497">
    <property type="term" value="F:monooxygenase activity"/>
    <property type="evidence" value="ECO:0007669"/>
    <property type="project" value="TreeGrafter"/>
</dbReference>
<protein>
    <submittedName>
        <fullName evidence="2">Oxidoreductase</fullName>
    </submittedName>
</protein>
<dbReference type="EMBL" id="BOSE01000001">
    <property type="protein sequence ID" value="GIP14717.1"/>
    <property type="molecule type" value="Genomic_DNA"/>
</dbReference>
<dbReference type="RefSeq" id="WP_213512925.1">
    <property type="nucleotide sequence ID" value="NZ_BOSE01000001.1"/>
</dbReference>
<gene>
    <name evidence="2" type="primary">noxC</name>
    <name evidence="2" type="ORF">J40TS1_03590</name>
</gene>
<organism evidence="2 3">
    <name type="scientific">Paenibacillus montaniterrae</name>
    <dbReference type="NCBI Taxonomy" id="429341"/>
    <lineage>
        <taxon>Bacteria</taxon>
        <taxon>Bacillati</taxon>
        <taxon>Bacillota</taxon>
        <taxon>Bacilli</taxon>
        <taxon>Bacillales</taxon>
        <taxon>Paenibacillaceae</taxon>
        <taxon>Paenibacillus</taxon>
    </lineage>
</organism>
<keyword evidence="3" id="KW-1185">Reference proteome</keyword>
<dbReference type="AlphaFoldDB" id="A0A919YHZ7"/>
<dbReference type="GO" id="GO:0050660">
    <property type="term" value="F:flavin adenine dinucleotide binding"/>
    <property type="evidence" value="ECO:0007669"/>
    <property type="project" value="TreeGrafter"/>
</dbReference>
<evidence type="ECO:0000256" key="1">
    <source>
        <dbReference type="ARBA" id="ARBA00023002"/>
    </source>
</evidence>
<dbReference type="Gene3D" id="3.50.50.60">
    <property type="entry name" value="FAD/NAD(P)-binding domain"/>
    <property type="match status" value="1"/>
</dbReference>
<name>A0A919YHZ7_9BACL</name>
<dbReference type="PANTHER" id="PTHR43539:SF78">
    <property type="entry name" value="FLAVIN-CONTAINING MONOOXYGENASE"/>
    <property type="match status" value="1"/>
</dbReference>
<dbReference type="Pfam" id="PF13738">
    <property type="entry name" value="Pyr_redox_3"/>
    <property type="match status" value="1"/>
</dbReference>